<comment type="catalytic activity">
    <reaction evidence="13 15">
        <text>Endonucleolytic cleavage at a junction such as a reciprocal single-stranded crossover between two homologous DNA duplexes (Holliday junction).</text>
        <dbReference type="EC" id="3.1.21.10"/>
    </reaction>
</comment>
<evidence type="ECO:0000256" key="10">
    <source>
        <dbReference type="ARBA" id="ARBA00023172"/>
    </source>
</evidence>
<dbReference type="Pfam" id="PF05866">
    <property type="entry name" value="RusA"/>
    <property type="match status" value="1"/>
</dbReference>
<evidence type="ECO:0000256" key="6">
    <source>
        <dbReference type="ARBA" id="ARBA00022759"/>
    </source>
</evidence>
<dbReference type="Proteomes" id="UP000183046">
    <property type="component" value="Unassembled WGS sequence"/>
</dbReference>
<evidence type="ECO:0000256" key="7">
    <source>
        <dbReference type="ARBA" id="ARBA00022763"/>
    </source>
</evidence>
<sequence length="116" mass="12752">MTAIVLPWPPSNNTYYRRVGAKTLISEKGRQYTRVVTQLCAVSRLARREGRLQVVITACPPDRRLRDLDNMLKGLLDALTHGGAWVDDSQIDDLRIIRGPVTAGGAVSVEIGEIPA</sequence>
<evidence type="ECO:0000256" key="1">
    <source>
        <dbReference type="ARBA" id="ARBA00001946"/>
    </source>
</evidence>
<dbReference type="GO" id="GO:0006281">
    <property type="term" value="P:DNA repair"/>
    <property type="evidence" value="ECO:0007669"/>
    <property type="project" value="UniProtKB-KW"/>
</dbReference>
<proteinExistence type="inferred from homology"/>
<evidence type="ECO:0000256" key="14">
    <source>
        <dbReference type="ARBA" id="ARBA00029488"/>
    </source>
</evidence>
<evidence type="ECO:0000256" key="5">
    <source>
        <dbReference type="ARBA" id="ARBA00022723"/>
    </source>
</evidence>
<keyword evidence="10" id="KW-0233">DNA recombination</keyword>
<dbReference type="GO" id="GO:0000287">
    <property type="term" value="F:magnesium ion binding"/>
    <property type="evidence" value="ECO:0007669"/>
    <property type="project" value="InterPro"/>
</dbReference>
<accession>A0A1G5MW80</accession>
<comment type="function">
    <text evidence="12">Endonuclease that resolves Holliday junction intermediates made during homologous genetic recombination and DNA repair. Exhibits sequence and structure-selective cleavage of four-way DNA junctions, where it introduces symmetrical nicks in two strands of the same polarity at the 5' side of CC dinucleotides. Corrects the defects in genetic recombination and DNA repair associated with inactivation of RuvAB or RuvC.</text>
</comment>
<keyword evidence="8 15" id="KW-0378">Hydrolase</keyword>
<keyword evidence="7 15" id="KW-0227">DNA damage</keyword>
<keyword evidence="6 15" id="KW-0255">Endonuclease</keyword>
<dbReference type="AlphaFoldDB" id="A0A1G5MW80"/>
<keyword evidence="4 15" id="KW-0540">Nuclease</keyword>
<dbReference type="InterPro" id="IPR036614">
    <property type="entry name" value="RusA-like_sf"/>
</dbReference>
<organism evidence="16 17">
    <name type="scientific">Pseudomonas oryzihabitans</name>
    <dbReference type="NCBI Taxonomy" id="47885"/>
    <lineage>
        <taxon>Bacteria</taxon>
        <taxon>Pseudomonadati</taxon>
        <taxon>Pseudomonadota</taxon>
        <taxon>Gammaproteobacteria</taxon>
        <taxon>Pseudomonadales</taxon>
        <taxon>Pseudomonadaceae</taxon>
        <taxon>Pseudomonas</taxon>
    </lineage>
</organism>
<comment type="cofactor">
    <cofactor evidence="1">
        <name>Mg(2+)</name>
        <dbReference type="ChEBI" id="CHEBI:18420"/>
    </cofactor>
</comment>
<keyword evidence="9" id="KW-0460">Magnesium</keyword>
<dbReference type="OrthoDB" id="73971at2"/>
<protein>
    <recommendedName>
        <fullName evidence="3 15">Crossover junction endodeoxyribonuclease rusA</fullName>
        <ecNumber evidence="14 15">3.1.21.10</ecNumber>
    </recommendedName>
</protein>
<dbReference type="PIRSF" id="PIRSF001007">
    <property type="entry name" value="RusA"/>
    <property type="match status" value="1"/>
</dbReference>
<evidence type="ECO:0000256" key="2">
    <source>
        <dbReference type="ARBA" id="ARBA00011738"/>
    </source>
</evidence>
<comment type="function">
    <text evidence="15">Endonuclease that resolves Holliday junction intermediates made during homologous genetic recombination and DNA repair. Exhibits sequence and structure-selective cleavage of four-way DNA junctions, where it introduces symmetrical nicks in two strands of the same polarity at the 5' side of dinucleotides. Corrects the defects in genetic recombination and DNA repair associated with inactivation of ruvAB or ruvC.</text>
</comment>
<evidence type="ECO:0000256" key="9">
    <source>
        <dbReference type="ARBA" id="ARBA00022842"/>
    </source>
</evidence>
<evidence type="ECO:0000256" key="12">
    <source>
        <dbReference type="ARBA" id="ARBA00024745"/>
    </source>
</evidence>
<gene>
    <name evidence="16" type="ORF">SAMN05216279_103103</name>
</gene>
<dbReference type="GO" id="GO:0006310">
    <property type="term" value="P:DNA recombination"/>
    <property type="evidence" value="ECO:0007669"/>
    <property type="project" value="UniProtKB-KW"/>
</dbReference>
<comment type="similarity">
    <text evidence="15">Belongs to the rusA family.</text>
</comment>
<keyword evidence="5" id="KW-0479">Metal-binding</keyword>
<evidence type="ECO:0000256" key="11">
    <source>
        <dbReference type="ARBA" id="ARBA00023204"/>
    </source>
</evidence>
<comment type="subunit">
    <text evidence="2">Homodimer.</text>
</comment>
<dbReference type="SUPFAM" id="SSF103084">
    <property type="entry name" value="Holliday junction resolvase RusA"/>
    <property type="match status" value="1"/>
</dbReference>
<evidence type="ECO:0000256" key="15">
    <source>
        <dbReference type="PIRNR" id="PIRNR001007"/>
    </source>
</evidence>
<comment type="caution">
    <text evidence="16">The sequence shown here is derived from an EMBL/GenBank/DDBJ whole genome shotgun (WGS) entry which is preliminary data.</text>
</comment>
<name>A0A1G5MW80_9PSED</name>
<dbReference type="EMBL" id="FMWB01000003">
    <property type="protein sequence ID" value="SCZ28700.1"/>
    <property type="molecule type" value="Genomic_DNA"/>
</dbReference>
<dbReference type="InterPro" id="IPR016281">
    <property type="entry name" value="Endonuclease_RusA"/>
</dbReference>
<evidence type="ECO:0000256" key="8">
    <source>
        <dbReference type="ARBA" id="ARBA00022801"/>
    </source>
</evidence>
<dbReference type="RefSeq" id="WP_074583568.1">
    <property type="nucleotide sequence ID" value="NZ_FMWB01000003.1"/>
</dbReference>
<keyword evidence="11 15" id="KW-0234">DNA repair</keyword>
<dbReference type="Gene3D" id="3.30.1330.70">
    <property type="entry name" value="Holliday junction resolvase RusA"/>
    <property type="match status" value="1"/>
</dbReference>
<evidence type="ECO:0000313" key="16">
    <source>
        <dbReference type="EMBL" id="SCZ28700.1"/>
    </source>
</evidence>
<evidence type="ECO:0000313" key="17">
    <source>
        <dbReference type="Proteomes" id="UP000183046"/>
    </source>
</evidence>
<evidence type="ECO:0000256" key="3">
    <source>
        <dbReference type="ARBA" id="ARBA00014885"/>
    </source>
</evidence>
<dbReference type="GO" id="GO:0008821">
    <property type="term" value="F:crossover junction DNA endonuclease activity"/>
    <property type="evidence" value="ECO:0007669"/>
    <property type="project" value="UniProtKB-EC"/>
</dbReference>
<dbReference type="EC" id="3.1.21.10" evidence="14 15"/>
<evidence type="ECO:0000256" key="13">
    <source>
        <dbReference type="ARBA" id="ARBA00029354"/>
    </source>
</evidence>
<evidence type="ECO:0000256" key="4">
    <source>
        <dbReference type="ARBA" id="ARBA00022722"/>
    </source>
</evidence>
<dbReference type="InterPro" id="IPR008822">
    <property type="entry name" value="Endonuclease_RusA-like"/>
</dbReference>
<reference evidence="17" key="1">
    <citation type="submission" date="2016-10" db="EMBL/GenBank/DDBJ databases">
        <authorList>
            <person name="de Groot N.N."/>
        </authorList>
    </citation>
    <scope>NUCLEOTIDE SEQUENCE [LARGE SCALE GENOMIC DNA]</scope>
    <source>
        <strain evidence="17">DSM 15758</strain>
    </source>
</reference>